<comment type="caution">
    <text evidence="2">The sequence shown here is derived from an EMBL/GenBank/DDBJ whole genome shotgun (WGS) entry which is preliminary data.</text>
</comment>
<organism evidence="2 3">
    <name type="scientific">Tremella mesenterica</name>
    <name type="common">Jelly fungus</name>
    <dbReference type="NCBI Taxonomy" id="5217"/>
    <lineage>
        <taxon>Eukaryota</taxon>
        <taxon>Fungi</taxon>
        <taxon>Dikarya</taxon>
        <taxon>Basidiomycota</taxon>
        <taxon>Agaricomycotina</taxon>
        <taxon>Tremellomycetes</taxon>
        <taxon>Tremellales</taxon>
        <taxon>Tremellaceae</taxon>
        <taxon>Tremella</taxon>
    </lineage>
</organism>
<dbReference type="CDD" id="cd00159">
    <property type="entry name" value="RhoGAP"/>
    <property type="match status" value="1"/>
</dbReference>
<feature type="domain" description="Rho-GAP" evidence="1">
    <location>
        <begin position="60"/>
        <end position="255"/>
    </location>
</feature>
<sequence>MQINEDTLIQESVVMKQSPGMVVSVLSSIMRTLSIPGPTFVPYSAFRRNTRKGYWGRKPEHLIQADGKISSSFQQLREVILGFGTAEEGVFRRTSNSTLLRVLESILDLPLNSQPSLPWTQLAKRDPLLPPKVLMKLYSSLDSPLIPQSLYPIIKNISSIKIIHDELLPALSTSERILLSHLVKTLYLFSKYQLTTKMSPLALAIVVAPVLIRGPDPLEDAMMCMEPGKSLPVAMGGKGDAEGMTLISWDEVKYTLYKVTAEVRGISDTEAEREYILRISPRLDATVLYEA</sequence>
<accession>A0A4Q1BI12</accession>
<proteinExistence type="predicted"/>
<dbReference type="PROSITE" id="PS50238">
    <property type="entry name" value="RHOGAP"/>
    <property type="match status" value="1"/>
</dbReference>
<dbReference type="AlphaFoldDB" id="A0A4Q1BI12"/>
<gene>
    <name evidence="2" type="ORF">M231_05415</name>
</gene>
<evidence type="ECO:0000259" key="1">
    <source>
        <dbReference type="PROSITE" id="PS50238"/>
    </source>
</evidence>
<dbReference type="GO" id="GO:0007165">
    <property type="term" value="P:signal transduction"/>
    <property type="evidence" value="ECO:0007669"/>
    <property type="project" value="InterPro"/>
</dbReference>
<dbReference type="SUPFAM" id="SSF48350">
    <property type="entry name" value="GTPase activation domain, GAP"/>
    <property type="match status" value="1"/>
</dbReference>
<dbReference type="Pfam" id="PF00620">
    <property type="entry name" value="RhoGAP"/>
    <property type="match status" value="1"/>
</dbReference>
<reference evidence="2 3" key="1">
    <citation type="submission" date="2016-06" db="EMBL/GenBank/DDBJ databases">
        <title>Evolution of pathogenesis and genome organization in the Tremellales.</title>
        <authorList>
            <person name="Cuomo C."/>
            <person name="Litvintseva A."/>
            <person name="Heitman J."/>
            <person name="Chen Y."/>
            <person name="Sun S."/>
            <person name="Springer D."/>
            <person name="Dromer F."/>
            <person name="Young S."/>
            <person name="Zeng Q."/>
            <person name="Chapman S."/>
            <person name="Gujja S."/>
            <person name="Saif S."/>
            <person name="Birren B."/>
        </authorList>
    </citation>
    <scope>NUCLEOTIDE SEQUENCE [LARGE SCALE GENOMIC DNA]</scope>
    <source>
        <strain evidence="2 3">ATCC 28783</strain>
    </source>
</reference>
<dbReference type="STRING" id="5217.A0A4Q1BI12"/>
<dbReference type="SMART" id="SM00324">
    <property type="entry name" value="RhoGAP"/>
    <property type="match status" value="1"/>
</dbReference>
<protein>
    <recommendedName>
        <fullName evidence="1">Rho-GAP domain-containing protein</fullName>
    </recommendedName>
</protein>
<keyword evidence="3" id="KW-1185">Reference proteome</keyword>
<name>A0A4Q1BI12_TREME</name>
<evidence type="ECO:0000313" key="3">
    <source>
        <dbReference type="Proteomes" id="UP000289152"/>
    </source>
</evidence>
<dbReference type="Proteomes" id="UP000289152">
    <property type="component" value="Unassembled WGS sequence"/>
</dbReference>
<dbReference type="InterPro" id="IPR000198">
    <property type="entry name" value="RhoGAP_dom"/>
</dbReference>
<dbReference type="InParanoid" id="A0A4Q1BI12"/>
<dbReference type="VEuPathDB" id="FungiDB:TREMEDRAFT_44893"/>
<dbReference type="EMBL" id="SDIL01000072">
    <property type="protein sequence ID" value="RXK37273.1"/>
    <property type="molecule type" value="Genomic_DNA"/>
</dbReference>
<dbReference type="OrthoDB" id="19923at2759"/>
<evidence type="ECO:0000313" key="2">
    <source>
        <dbReference type="EMBL" id="RXK37273.1"/>
    </source>
</evidence>
<dbReference type="InterPro" id="IPR008936">
    <property type="entry name" value="Rho_GTPase_activation_prot"/>
</dbReference>
<dbReference type="Gene3D" id="1.10.555.10">
    <property type="entry name" value="Rho GTPase activation protein"/>
    <property type="match status" value="1"/>
</dbReference>